<evidence type="ECO:0000313" key="4">
    <source>
        <dbReference type="Proteomes" id="UP000537130"/>
    </source>
</evidence>
<evidence type="ECO:0000256" key="1">
    <source>
        <dbReference type="SAM" id="Phobius"/>
    </source>
</evidence>
<keyword evidence="4" id="KW-1185">Reference proteome</keyword>
<evidence type="ECO:0000256" key="2">
    <source>
        <dbReference type="SAM" id="SignalP"/>
    </source>
</evidence>
<gene>
    <name evidence="3" type="ORF">FHR99_000408</name>
</gene>
<feature type="transmembrane region" description="Helical" evidence="1">
    <location>
        <begin position="171"/>
        <end position="194"/>
    </location>
</feature>
<accession>A0A7W4Z4K4</accession>
<name>A0A7W4Z4K4_9GAMM</name>
<feature type="signal peptide" evidence="2">
    <location>
        <begin position="1"/>
        <end position="18"/>
    </location>
</feature>
<comment type="caution">
    <text evidence="3">The sequence shown here is derived from an EMBL/GenBank/DDBJ whole genome shotgun (WGS) entry which is preliminary data.</text>
</comment>
<evidence type="ECO:0000313" key="3">
    <source>
        <dbReference type="EMBL" id="MBB3046172.1"/>
    </source>
</evidence>
<dbReference type="EMBL" id="JACHWY010000001">
    <property type="protein sequence ID" value="MBB3046172.1"/>
    <property type="molecule type" value="Genomic_DNA"/>
</dbReference>
<keyword evidence="1" id="KW-0472">Membrane</keyword>
<feature type="transmembrane region" description="Helical" evidence="1">
    <location>
        <begin position="230"/>
        <end position="248"/>
    </location>
</feature>
<proteinExistence type="predicted"/>
<feature type="transmembrane region" description="Helical" evidence="1">
    <location>
        <begin position="200"/>
        <end position="218"/>
    </location>
</feature>
<sequence>MKKVFVLLIALLASPAFAHKLAPSLLEIEGSTAQTFDVLWRTPAVSGAVSPEPVFPADCQLGEPRQQAVGTSMEWHWAMTCPEGLEGKTFKVMGLTASRTAALLKIELADGRSYSQLLRRDGQSYTLPKESGTLAVVWQYFVLGIEHILIGLDHLLFVTGLLLLAASWKQLLVTVTAFTVGHSVTLACVSLGVIPEVASWVELAIAATILYLAIELSYQRLARHSGRVRWPVIAIFGLIHGLGFASVLDELGLPQNDILAGLVAFNVGIEVGQLLFVATLALLFALLVKVSQQAAPVARGAAVYVMGGMAVFWCLERAEGLLLSSFYFF</sequence>
<keyword evidence="1" id="KW-0812">Transmembrane</keyword>
<feature type="transmembrane region" description="Helical" evidence="1">
    <location>
        <begin position="300"/>
        <end position="318"/>
    </location>
</feature>
<feature type="chain" id="PRO_5030608698" evidence="2">
    <location>
        <begin position="19"/>
        <end position="329"/>
    </location>
</feature>
<organism evidence="3 4">
    <name type="scientific">Litorivivens lipolytica</name>
    <dbReference type="NCBI Taxonomy" id="1524264"/>
    <lineage>
        <taxon>Bacteria</taxon>
        <taxon>Pseudomonadati</taxon>
        <taxon>Pseudomonadota</taxon>
        <taxon>Gammaproteobacteria</taxon>
        <taxon>Litorivivens</taxon>
    </lineage>
</organism>
<dbReference type="RefSeq" id="WP_183408871.1">
    <property type="nucleotide sequence ID" value="NZ_JACHWY010000001.1"/>
</dbReference>
<keyword evidence="2" id="KW-0732">Signal</keyword>
<dbReference type="InterPro" id="IPR032809">
    <property type="entry name" value="Put_HupE_UreJ"/>
</dbReference>
<keyword evidence="1" id="KW-1133">Transmembrane helix</keyword>
<protein>
    <submittedName>
        <fullName evidence="3">Hydrogenase/urease accessory protein HupE</fullName>
    </submittedName>
</protein>
<dbReference type="AlphaFoldDB" id="A0A7W4Z4K4"/>
<dbReference type="Pfam" id="PF13795">
    <property type="entry name" value="HupE_UreJ_2"/>
    <property type="match status" value="1"/>
</dbReference>
<feature type="transmembrane region" description="Helical" evidence="1">
    <location>
        <begin position="137"/>
        <end position="164"/>
    </location>
</feature>
<dbReference type="Proteomes" id="UP000537130">
    <property type="component" value="Unassembled WGS sequence"/>
</dbReference>
<feature type="transmembrane region" description="Helical" evidence="1">
    <location>
        <begin position="260"/>
        <end position="288"/>
    </location>
</feature>
<reference evidence="3 4" key="1">
    <citation type="submission" date="2020-08" db="EMBL/GenBank/DDBJ databases">
        <title>Genomic Encyclopedia of Type Strains, Phase III (KMG-III): the genomes of soil and plant-associated and newly described type strains.</title>
        <authorList>
            <person name="Whitman W."/>
        </authorList>
    </citation>
    <scope>NUCLEOTIDE SEQUENCE [LARGE SCALE GENOMIC DNA]</scope>
    <source>
        <strain evidence="3 4">CECT 8654</strain>
    </source>
</reference>